<evidence type="ECO:0000313" key="1">
    <source>
        <dbReference type="EMBL" id="ADO36036.1"/>
    </source>
</evidence>
<dbReference type="KEGG" id="elm:ELI_1048"/>
<reference key="1">
    <citation type="submission" date="2010-09" db="EMBL/GenBank/DDBJ databases">
        <authorList>
            <person name="Roh H."/>
            <person name="Ko H.-J."/>
            <person name="Kim D."/>
            <person name="Choi D.G."/>
            <person name="Park S."/>
            <person name="Kim S."/>
            <person name="Kim K.H."/>
            <person name="Chang I.S."/>
            <person name="Choi I.-G."/>
        </authorList>
    </citation>
    <scope>NUCLEOTIDE SEQUENCE</scope>
    <source>
        <strain>KIST612</strain>
    </source>
</reference>
<sequence length="44" mass="5125">MVQKSVKLKILKTESDPDSVFCFSVLKKSQRIAKKYCLMYTLIL</sequence>
<dbReference type="AlphaFoldDB" id="E3GJS5"/>
<organism evidence="1 2">
    <name type="scientific">Eubacterium callanderi</name>
    <dbReference type="NCBI Taxonomy" id="53442"/>
    <lineage>
        <taxon>Bacteria</taxon>
        <taxon>Bacillati</taxon>
        <taxon>Bacillota</taxon>
        <taxon>Clostridia</taxon>
        <taxon>Eubacteriales</taxon>
        <taxon>Eubacteriaceae</taxon>
        <taxon>Eubacterium</taxon>
    </lineage>
</organism>
<dbReference type="Proteomes" id="UP000006873">
    <property type="component" value="Chromosome"/>
</dbReference>
<dbReference type="EMBL" id="CP002273">
    <property type="protein sequence ID" value="ADO36036.1"/>
    <property type="molecule type" value="Genomic_DNA"/>
</dbReference>
<accession>E3GJS5</accession>
<protein>
    <submittedName>
        <fullName evidence="1">Uncharacterized protein</fullName>
    </submittedName>
</protein>
<name>E3GJS5_9FIRM</name>
<reference evidence="1 2" key="2">
    <citation type="journal article" date="2011" name="J. Bacteriol.">
        <title>Complete genome sequence of a carbon monoxide-utilizing acetogen, Eubacterium limosum KIST612.</title>
        <authorList>
            <person name="Roh H."/>
            <person name="Ko H.J."/>
            <person name="Kim D."/>
            <person name="Choi D.G."/>
            <person name="Park S."/>
            <person name="Kim S."/>
            <person name="Chang I.S."/>
            <person name="Choi I.G."/>
        </authorList>
    </citation>
    <scope>NUCLEOTIDE SEQUENCE [LARGE SCALE GENOMIC DNA]</scope>
    <source>
        <strain evidence="1 2">KIST612</strain>
    </source>
</reference>
<gene>
    <name evidence="1" type="ordered locus">ELI_1048</name>
</gene>
<dbReference type="HOGENOM" id="CLU_3216388_0_0_9"/>
<proteinExistence type="predicted"/>
<keyword evidence="2" id="KW-1185">Reference proteome</keyword>
<evidence type="ECO:0000313" key="2">
    <source>
        <dbReference type="Proteomes" id="UP000006873"/>
    </source>
</evidence>